<gene>
    <name evidence="1" type="ordered locus">Mar181_1544</name>
</gene>
<accession>F6CYH7</accession>
<dbReference type="AlphaFoldDB" id="F6CYH7"/>
<dbReference type="Proteomes" id="UP000009230">
    <property type="component" value="Chromosome"/>
</dbReference>
<dbReference type="KEGG" id="mpc:Mar181_1544"/>
<reference evidence="1 2" key="1">
    <citation type="journal article" date="2012" name="Stand. Genomic Sci.">
        <title>Complete genome sequence of Marinomonas posidonica type strain (IVIA-Po-181(T)).</title>
        <authorList>
            <person name="Lucas-Elio P."/>
            <person name="Goodwin L."/>
            <person name="Woyke T."/>
            <person name="Pitluck S."/>
            <person name="Nolan M."/>
            <person name="Kyrpides N.C."/>
            <person name="Detter J.C."/>
            <person name="Copeland A."/>
            <person name="Lu M."/>
            <person name="Bruce D."/>
            <person name="Detter C."/>
            <person name="Tapia R."/>
            <person name="Han S."/>
            <person name="Land M.L."/>
            <person name="Ivanova N."/>
            <person name="Mikhailova N."/>
            <person name="Johnston A.W."/>
            <person name="Sanchez-Amat A."/>
        </authorList>
    </citation>
    <scope>NUCLEOTIDE SEQUENCE [LARGE SCALE GENOMIC DNA]</scope>
    <source>
        <strain evidence="2">CECT 7376 / NCIMB 14433 / IVIA-Po-181</strain>
    </source>
</reference>
<evidence type="ECO:0000313" key="1">
    <source>
        <dbReference type="EMBL" id="AEF54586.1"/>
    </source>
</evidence>
<organism evidence="1 2">
    <name type="scientific">Marinomonas posidonica (strain CECT 7376 / NCIMB 14433 / IVIA-Po-181)</name>
    <dbReference type="NCBI Taxonomy" id="491952"/>
    <lineage>
        <taxon>Bacteria</taxon>
        <taxon>Pseudomonadati</taxon>
        <taxon>Pseudomonadota</taxon>
        <taxon>Gammaproteobacteria</taxon>
        <taxon>Oceanospirillales</taxon>
        <taxon>Oceanospirillaceae</taxon>
        <taxon>Marinomonas</taxon>
    </lineage>
</organism>
<sequence>MRQMMSLGGFVFSLSEGSPYEGLQHMSEGGWVAVAVKIR</sequence>
<dbReference type="HOGENOM" id="CLU_3312468_0_0_6"/>
<evidence type="ECO:0000313" key="2">
    <source>
        <dbReference type="Proteomes" id="UP000009230"/>
    </source>
</evidence>
<dbReference type="eggNOG" id="COG3499">
    <property type="taxonomic scope" value="Bacteria"/>
</dbReference>
<keyword evidence="2" id="KW-1185">Reference proteome</keyword>
<protein>
    <submittedName>
        <fullName evidence="1">Uncharacterized protein</fullName>
    </submittedName>
</protein>
<name>F6CYH7_MARPP</name>
<dbReference type="EMBL" id="CP002771">
    <property type="protein sequence ID" value="AEF54586.1"/>
    <property type="molecule type" value="Genomic_DNA"/>
</dbReference>
<proteinExistence type="predicted"/>